<accession>A0A9X2ZR48</accession>
<comment type="caution">
    <text evidence="2">The sequence shown here is derived from an EMBL/GenBank/DDBJ whole genome shotgun (WGS) entry which is preliminary data.</text>
</comment>
<name>A0A9X2ZR48_9FLAO</name>
<dbReference type="Gene3D" id="3.20.20.150">
    <property type="entry name" value="Divalent-metal-dependent TIM barrel enzymes"/>
    <property type="match status" value="1"/>
</dbReference>
<dbReference type="SUPFAM" id="SSF51658">
    <property type="entry name" value="Xylose isomerase-like"/>
    <property type="match status" value="1"/>
</dbReference>
<dbReference type="PANTHER" id="PTHR12110:SF41">
    <property type="entry name" value="INOSOSE DEHYDRATASE"/>
    <property type="match status" value="1"/>
</dbReference>
<keyword evidence="2" id="KW-0413">Isomerase</keyword>
<sequence>MVSRRSFVINASMAAATVCLIPSFAFTFNKKTIGLQLYTLRDELPKDVKGTLEKVAEAGYTEVELYGFSIKDKFWGLSAQELKKLLDANGLKAVSGHYGLGTYLSDGNTTELEVAIKAAKVLNSEYITVPWLDESLRKSADDYKRIASLLNKAGEMCKEAGLKLAYHNHDFEFKKYNGVTGYEILLKETDKNLVYFEMDLYWMAYSKNDPIELFKQNEGRFTMWHVKDMDKNNATLNAEIGSGSIDFKSIFAEAKRSGMKYLFVEQETNYKSNAIESIKTSCRFIEKELI</sequence>
<gene>
    <name evidence="2" type="ORF">OIU80_13905</name>
</gene>
<feature type="domain" description="Xylose isomerase-like TIM barrel" evidence="1">
    <location>
        <begin position="52"/>
        <end position="287"/>
    </location>
</feature>
<dbReference type="RefSeq" id="WP_264287605.1">
    <property type="nucleotide sequence ID" value="NZ_JAOZEV010000011.1"/>
</dbReference>
<dbReference type="Pfam" id="PF01261">
    <property type="entry name" value="AP_endonuc_2"/>
    <property type="match status" value="1"/>
</dbReference>
<evidence type="ECO:0000313" key="3">
    <source>
        <dbReference type="Proteomes" id="UP001151133"/>
    </source>
</evidence>
<dbReference type="PANTHER" id="PTHR12110">
    <property type="entry name" value="HYDROXYPYRUVATE ISOMERASE"/>
    <property type="match status" value="1"/>
</dbReference>
<organism evidence="2 3">
    <name type="scientific">Flavobacterium frigoritolerans</name>
    <dbReference type="NCBI Taxonomy" id="2987686"/>
    <lineage>
        <taxon>Bacteria</taxon>
        <taxon>Pseudomonadati</taxon>
        <taxon>Bacteroidota</taxon>
        <taxon>Flavobacteriia</taxon>
        <taxon>Flavobacteriales</taxon>
        <taxon>Flavobacteriaceae</taxon>
        <taxon>Flavobacterium</taxon>
    </lineage>
</organism>
<dbReference type="AlphaFoldDB" id="A0A9X2ZR48"/>
<dbReference type="InterPro" id="IPR036237">
    <property type="entry name" value="Xyl_isomerase-like_sf"/>
</dbReference>
<proteinExistence type="predicted"/>
<reference evidence="2" key="1">
    <citation type="submission" date="2022-10" db="EMBL/GenBank/DDBJ databases">
        <title>Two novel species of Flavobacterium.</title>
        <authorList>
            <person name="Liu Q."/>
            <person name="Xin Y.-H."/>
        </authorList>
    </citation>
    <scope>NUCLEOTIDE SEQUENCE</scope>
    <source>
        <strain evidence="2">LS1R47</strain>
    </source>
</reference>
<dbReference type="InterPro" id="IPR013022">
    <property type="entry name" value="Xyl_isomerase-like_TIM-brl"/>
</dbReference>
<protein>
    <submittedName>
        <fullName evidence="2">Sugar phosphate isomerase/epimerase</fullName>
    </submittedName>
</protein>
<dbReference type="GO" id="GO:0016853">
    <property type="term" value="F:isomerase activity"/>
    <property type="evidence" value="ECO:0007669"/>
    <property type="project" value="UniProtKB-KW"/>
</dbReference>
<dbReference type="EMBL" id="JAOZEV010000011">
    <property type="protein sequence ID" value="MCV9933381.1"/>
    <property type="molecule type" value="Genomic_DNA"/>
</dbReference>
<evidence type="ECO:0000259" key="1">
    <source>
        <dbReference type="Pfam" id="PF01261"/>
    </source>
</evidence>
<evidence type="ECO:0000313" key="2">
    <source>
        <dbReference type="EMBL" id="MCV9933381.1"/>
    </source>
</evidence>
<keyword evidence="3" id="KW-1185">Reference proteome</keyword>
<dbReference type="InterPro" id="IPR050312">
    <property type="entry name" value="IolE/XylAMocC-like"/>
</dbReference>
<dbReference type="Proteomes" id="UP001151133">
    <property type="component" value="Unassembled WGS sequence"/>
</dbReference>